<proteinExistence type="predicted"/>
<dbReference type="STRING" id="546871.SAMN04488543_1929"/>
<protein>
    <submittedName>
        <fullName evidence="1">Uncharacterized protein</fullName>
    </submittedName>
</protein>
<dbReference type="Proteomes" id="UP000199092">
    <property type="component" value="Chromosome I"/>
</dbReference>
<dbReference type="RefSeq" id="WP_091412432.1">
    <property type="nucleotide sequence ID" value="NZ_LT629749.1"/>
</dbReference>
<accession>A0A1H1T2F9</accession>
<organism evidence="1 2">
    <name type="scientific">Friedmanniella luteola</name>
    <dbReference type="NCBI Taxonomy" id="546871"/>
    <lineage>
        <taxon>Bacteria</taxon>
        <taxon>Bacillati</taxon>
        <taxon>Actinomycetota</taxon>
        <taxon>Actinomycetes</taxon>
        <taxon>Propionibacteriales</taxon>
        <taxon>Nocardioidaceae</taxon>
        <taxon>Friedmanniella</taxon>
    </lineage>
</organism>
<reference evidence="1 2" key="1">
    <citation type="submission" date="2016-10" db="EMBL/GenBank/DDBJ databases">
        <authorList>
            <person name="de Groot N.N."/>
        </authorList>
    </citation>
    <scope>NUCLEOTIDE SEQUENCE [LARGE SCALE GENOMIC DNA]</scope>
    <source>
        <strain evidence="1 2">DSM 21741</strain>
    </source>
</reference>
<dbReference type="AlphaFoldDB" id="A0A1H1T2F9"/>
<evidence type="ECO:0000313" key="1">
    <source>
        <dbReference type="EMBL" id="SDS54166.1"/>
    </source>
</evidence>
<dbReference type="EMBL" id="LT629749">
    <property type="protein sequence ID" value="SDS54166.1"/>
    <property type="molecule type" value="Genomic_DNA"/>
</dbReference>
<keyword evidence="2" id="KW-1185">Reference proteome</keyword>
<evidence type="ECO:0000313" key="2">
    <source>
        <dbReference type="Proteomes" id="UP000199092"/>
    </source>
</evidence>
<gene>
    <name evidence="1" type="ORF">SAMN04488543_1929</name>
</gene>
<sequence>MSYHPFVRSVIEDRDLSRAAYERYLMLQALSERQDRAPDSRSRLATFLRACRALWPGSPRTTVTAEQATPAR</sequence>
<name>A0A1H1T2F9_9ACTN</name>